<evidence type="ECO:0000313" key="2">
    <source>
        <dbReference type="Proteomes" id="UP000640274"/>
    </source>
</evidence>
<dbReference type="InterPro" id="IPR006059">
    <property type="entry name" value="SBP"/>
</dbReference>
<dbReference type="RefSeq" id="WP_199020715.1">
    <property type="nucleotide sequence ID" value="NZ_JAELUP010000103.1"/>
</dbReference>
<sequence length="423" mass="47031">MSRKRYYIMLLSLLMLFIVVGFPMAAGPTNRIAKWTGAEPEKVNQTTAADENIIKFMDVNVSISSSEFADLQKLTLDFTAKHPDIKVKLVNLPAGDTYERLKQGALLGEAPDIMLLDNSWVIDFAASGYLKNVDSMFAGETFSDVPAGLLQPLKWNSFLWGVPKDADPLLTVWSAVLLKGAGGEPLSLPHNISELELLAEAIDAADNNKTPESRKWAAFAPDSLKELLVWASAFQGADGDPANMAHLPSKQEELLRNLDSMRMKGMLLVEADSSRLLDHLLNGNLLSAVLPLSKLYANWSSYAGKLVVQNQASEQPLWLNGRSYTLSAKTKWPQEAKAWIEYVTDPLHQEAAFISSGKLPARKSAYEAKRLDPISASLHERLEQLTQARMDANWHQQYIRNGQLWGRWLNGEIGVDGLLDQWE</sequence>
<keyword evidence="2" id="KW-1185">Reference proteome</keyword>
<comment type="caution">
    <text evidence="1">The sequence shown here is derived from an EMBL/GenBank/DDBJ whole genome shotgun (WGS) entry which is preliminary data.</text>
</comment>
<dbReference type="InterPro" id="IPR050490">
    <property type="entry name" value="Bact_solute-bd_prot1"/>
</dbReference>
<accession>A0A934JA83</accession>
<dbReference type="PANTHER" id="PTHR43649">
    <property type="entry name" value="ARABINOSE-BINDING PROTEIN-RELATED"/>
    <property type="match status" value="1"/>
</dbReference>
<dbReference type="Pfam" id="PF01547">
    <property type="entry name" value="SBP_bac_1"/>
    <property type="match status" value="1"/>
</dbReference>
<gene>
    <name evidence="1" type="ORF">JFN88_18210</name>
</gene>
<dbReference type="Gene3D" id="3.40.190.10">
    <property type="entry name" value="Periplasmic binding protein-like II"/>
    <property type="match status" value="2"/>
</dbReference>
<protein>
    <submittedName>
        <fullName evidence="1">Carbohydrate ABC transporter substrate-binding protein</fullName>
    </submittedName>
</protein>
<proteinExistence type="predicted"/>
<evidence type="ECO:0000313" key="1">
    <source>
        <dbReference type="EMBL" id="MBJ6363140.1"/>
    </source>
</evidence>
<dbReference type="Proteomes" id="UP000640274">
    <property type="component" value="Unassembled WGS sequence"/>
</dbReference>
<dbReference type="EMBL" id="JAELUP010000103">
    <property type="protein sequence ID" value="MBJ6363140.1"/>
    <property type="molecule type" value="Genomic_DNA"/>
</dbReference>
<reference evidence="1" key="1">
    <citation type="submission" date="2020-12" db="EMBL/GenBank/DDBJ databases">
        <authorList>
            <person name="Huq M.A."/>
        </authorList>
    </citation>
    <scope>NUCLEOTIDE SEQUENCE</scope>
    <source>
        <strain evidence="1">MAHUQ-46</strain>
    </source>
</reference>
<dbReference type="SUPFAM" id="SSF53850">
    <property type="entry name" value="Periplasmic binding protein-like II"/>
    <property type="match status" value="1"/>
</dbReference>
<dbReference type="PANTHER" id="PTHR43649:SF12">
    <property type="entry name" value="DIACETYLCHITOBIOSE BINDING PROTEIN DASA"/>
    <property type="match status" value="1"/>
</dbReference>
<dbReference type="AlphaFoldDB" id="A0A934JA83"/>
<name>A0A934JA83_9BACL</name>
<organism evidence="1 2">
    <name type="scientific">Paenibacillus roseus</name>
    <dbReference type="NCBI Taxonomy" id="2798579"/>
    <lineage>
        <taxon>Bacteria</taxon>
        <taxon>Bacillati</taxon>
        <taxon>Bacillota</taxon>
        <taxon>Bacilli</taxon>
        <taxon>Bacillales</taxon>
        <taxon>Paenibacillaceae</taxon>
        <taxon>Paenibacillus</taxon>
    </lineage>
</organism>